<dbReference type="SUPFAM" id="SSF46785">
    <property type="entry name" value="Winged helix' DNA-binding domain"/>
    <property type="match status" value="1"/>
</dbReference>
<evidence type="ECO:0000313" key="6">
    <source>
        <dbReference type="Proteomes" id="UP001649230"/>
    </source>
</evidence>
<dbReference type="InterPro" id="IPR002577">
    <property type="entry name" value="HTH_HxlR"/>
</dbReference>
<sequence length="115" mass="13310">MANAPEKKCPVETTLDVIGGKWKGVILYYLISGTKRFGELRKIYPQVTHHSLTLQLRDLEREGIIDRKTYDQVPPKVEYSLTEFGKTLIPIISLMKEWGELYMERERASEHASND</sequence>
<evidence type="ECO:0000256" key="3">
    <source>
        <dbReference type="ARBA" id="ARBA00023163"/>
    </source>
</evidence>
<name>A0ABY3SQQ8_9BACL</name>
<evidence type="ECO:0000259" key="4">
    <source>
        <dbReference type="PROSITE" id="PS51118"/>
    </source>
</evidence>
<dbReference type="InterPro" id="IPR036390">
    <property type="entry name" value="WH_DNA-bd_sf"/>
</dbReference>
<reference evidence="5 6" key="1">
    <citation type="journal article" date="2024" name="Int. J. Syst. Evol. Microbiol.">
        <title>Paenibacillus hexagrammi sp. nov., a novel bacterium isolated from the gut content of Hexagrammos agrammus.</title>
        <authorList>
            <person name="Jung H.K."/>
            <person name="Kim D.G."/>
            <person name="Zin H."/>
            <person name="Park J."/>
            <person name="Jung H."/>
            <person name="Kim Y.O."/>
            <person name="Kong H.J."/>
            <person name="Kim J.W."/>
            <person name="Kim Y.S."/>
        </authorList>
    </citation>
    <scope>NUCLEOTIDE SEQUENCE [LARGE SCALE GENOMIC DNA]</scope>
    <source>
        <strain evidence="5 6">YPD9-1</strain>
    </source>
</reference>
<dbReference type="PANTHER" id="PTHR33204">
    <property type="entry name" value="TRANSCRIPTIONAL REGULATOR, MARR FAMILY"/>
    <property type="match status" value="1"/>
</dbReference>
<dbReference type="Pfam" id="PF01638">
    <property type="entry name" value="HxlR"/>
    <property type="match status" value="1"/>
</dbReference>
<evidence type="ECO:0000256" key="2">
    <source>
        <dbReference type="ARBA" id="ARBA00023125"/>
    </source>
</evidence>
<keyword evidence="2" id="KW-0238">DNA-binding</keyword>
<dbReference type="EMBL" id="CP090978">
    <property type="protein sequence ID" value="UJF35803.1"/>
    <property type="molecule type" value="Genomic_DNA"/>
</dbReference>
<evidence type="ECO:0000256" key="1">
    <source>
        <dbReference type="ARBA" id="ARBA00023015"/>
    </source>
</evidence>
<dbReference type="InterPro" id="IPR036388">
    <property type="entry name" value="WH-like_DNA-bd_sf"/>
</dbReference>
<dbReference type="RefSeq" id="WP_235122360.1">
    <property type="nucleotide sequence ID" value="NZ_CP090978.1"/>
</dbReference>
<dbReference type="Proteomes" id="UP001649230">
    <property type="component" value="Chromosome"/>
</dbReference>
<dbReference type="PROSITE" id="PS51118">
    <property type="entry name" value="HTH_HXLR"/>
    <property type="match status" value="1"/>
</dbReference>
<feature type="domain" description="HTH hxlR-type" evidence="4">
    <location>
        <begin position="9"/>
        <end position="107"/>
    </location>
</feature>
<keyword evidence="3" id="KW-0804">Transcription</keyword>
<organism evidence="5 6">
    <name type="scientific">Paenibacillus hexagrammi</name>
    <dbReference type="NCBI Taxonomy" id="2908839"/>
    <lineage>
        <taxon>Bacteria</taxon>
        <taxon>Bacillati</taxon>
        <taxon>Bacillota</taxon>
        <taxon>Bacilli</taxon>
        <taxon>Bacillales</taxon>
        <taxon>Paenibacillaceae</taxon>
        <taxon>Paenibacillus</taxon>
    </lineage>
</organism>
<protein>
    <submittedName>
        <fullName evidence="5">Helix-turn-helix transcriptional regulator</fullName>
    </submittedName>
</protein>
<proteinExistence type="predicted"/>
<evidence type="ECO:0000313" key="5">
    <source>
        <dbReference type="EMBL" id="UJF35803.1"/>
    </source>
</evidence>
<gene>
    <name evidence="5" type="ORF">L0M14_12375</name>
</gene>
<dbReference type="PANTHER" id="PTHR33204:SF33">
    <property type="entry name" value="TRANSCRIPTIONAL REGULATOR, MARR FAMILY"/>
    <property type="match status" value="1"/>
</dbReference>
<dbReference type="Gene3D" id="1.10.10.10">
    <property type="entry name" value="Winged helix-like DNA-binding domain superfamily/Winged helix DNA-binding domain"/>
    <property type="match status" value="1"/>
</dbReference>
<keyword evidence="6" id="KW-1185">Reference proteome</keyword>
<keyword evidence="1" id="KW-0805">Transcription regulation</keyword>
<accession>A0ABY3SQQ8</accession>